<protein>
    <submittedName>
        <fullName evidence="1">WbqC-like protein family protein</fullName>
    </submittedName>
</protein>
<dbReference type="OrthoDB" id="3611744at2"/>
<organism evidence="1 2">
    <name type="scientific">Fodinibius roseus</name>
    <dbReference type="NCBI Taxonomy" id="1194090"/>
    <lineage>
        <taxon>Bacteria</taxon>
        <taxon>Pseudomonadati</taxon>
        <taxon>Balneolota</taxon>
        <taxon>Balneolia</taxon>
        <taxon>Balneolales</taxon>
        <taxon>Balneolaceae</taxon>
        <taxon>Fodinibius</taxon>
    </lineage>
</organism>
<dbReference type="Pfam" id="PF08889">
    <property type="entry name" value="WbqC"/>
    <property type="match status" value="1"/>
</dbReference>
<dbReference type="Proteomes" id="UP000184041">
    <property type="component" value="Unassembled WGS sequence"/>
</dbReference>
<keyword evidence="2" id="KW-1185">Reference proteome</keyword>
<gene>
    <name evidence="1" type="ORF">SAMN05443144_11793</name>
</gene>
<dbReference type="EMBL" id="FQUS01000017">
    <property type="protein sequence ID" value="SHG04594.1"/>
    <property type="molecule type" value="Genomic_DNA"/>
</dbReference>
<reference evidence="1 2" key="1">
    <citation type="submission" date="2016-11" db="EMBL/GenBank/DDBJ databases">
        <authorList>
            <person name="Jaros S."/>
            <person name="Januszkiewicz K."/>
            <person name="Wedrychowicz H."/>
        </authorList>
    </citation>
    <scope>NUCLEOTIDE SEQUENCE [LARGE SCALE GENOMIC DNA]</scope>
    <source>
        <strain evidence="1 2">DSM 21986</strain>
    </source>
</reference>
<dbReference type="AlphaFoldDB" id="A0A1M5GLI2"/>
<sequence>MNSLTVMQPYFFPYIGYFQLIKVVDKFVFYDDVNFIKNGWINRNRILINGHPKYFTVPCKDVSSYKKIKDIEHGLNQRVRKKLLKKIKFTYSNAPYFDEVYEVVKQVLALRTDYINELAMQSVKKSSEYLGITCSFLKSSQEFENQEYDTVDRLIDICRQEEVDNLINPIGGKKLYQKEYFQERGINLHFLKAEKQEYKQFGEDFIPWLSILDVMMFNAPARIKDGLLGRYTLQ</sequence>
<dbReference type="RefSeq" id="WP_073066326.1">
    <property type="nucleotide sequence ID" value="NZ_FQUS01000017.1"/>
</dbReference>
<dbReference type="InterPro" id="IPR014985">
    <property type="entry name" value="WbqC"/>
</dbReference>
<name>A0A1M5GLI2_9BACT</name>
<proteinExistence type="predicted"/>
<dbReference type="STRING" id="1194090.SAMN05443144_11793"/>
<evidence type="ECO:0000313" key="1">
    <source>
        <dbReference type="EMBL" id="SHG04594.1"/>
    </source>
</evidence>
<accession>A0A1M5GLI2</accession>
<evidence type="ECO:0000313" key="2">
    <source>
        <dbReference type="Proteomes" id="UP000184041"/>
    </source>
</evidence>